<evidence type="ECO:0000256" key="9">
    <source>
        <dbReference type="PROSITE-ProRule" id="PRU00282"/>
    </source>
</evidence>
<dbReference type="PANTHER" id="PTHR45624:SF10">
    <property type="entry name" value="SLC (SOLUTE CARRIER) HOMOLOG"/>
    <property type="match status" value="1"/>
</dbReference>
<dbReference type="InterPro" id="IPR050567">
    <property type="entry name" value="Mitochondrial_Carrier"/>
</dbReference>
<keyword evidence="8 9" id="KW-0472">Membrane</keyword>
<feature type="repeat" description="Solcar" evidence="9">
    <location>
        <begin position="137"/>
        <end position="219"/>
    </location>
</feature>
<feature type="compositionally biased region" description="Basic and acidic residues" evidence="11">
    <location>
        <begin position="285"/>
        <end position="300"/>
    </location>
</feature>
<name>A0A0G4I039_9ALVE</name>
<reference evidence="12" key="1">
    <citation type="submission" date="2014-11" db="EMBL/GenBank/DDBJ databases">
        <authorList>
            <person name="Otto D Thomas"/>
            <person name="Naeem Raeece"/>
        </authorList>
    </citation>
    <scope>NUCLEOTIDE SEQUENCE</scope>
</reference>
<dbReference type="VEuPathDB" id="CryptoDB:Cvel_1609"/>
<dbReference type="GO" id="GO:0031966">
    <property type="term" value="C:mitochondrial membrane"/>
    <property type="evidence" value="ECO:0007669"/>
    <property type="project" value="UniProtKB-SubCell"/>
</dbReference>
<dbReference type="InterPro" id="IPR002067">
    <property type="entry name" value="MCP"/>
</dbReference>
<evidence type="ECO:0000256" key="11">
    <source>
        <dbReference type="SAM" id="MobiDB-lite"/>
    </source>
</evidence>
<gene>
    <name evidence="12" type="ORF">Cvel_1609</name>
</gene>
<evidence type="ECO:0000256" key="1">
    <source>
        <dbReference type="ARBA" id="ARBA00004225"/>
    </source>
</evidence>
<proteinExistence type="inferred from homology"/>
<dbReference type="PANTHER" id="PTHR45624">
    <property type="entry name" value="MITOCHONDRIAL BASIC AMINO ACIDS TRANSPORTER-RELATED"/>
    <property type="match status" value="1"/>
</dbReference>
<evidence type="ECO:0000256" key="4">
    <source>
        <dbReference type="ARBA" id="ARBA00022692"/>
    </source>
</evidence>
<dbReference type="EMBL" id="CDMZ01004581">
    <property type="protein sequence ID" value="CEM50187.1"/>
    <property type="molecule type" value="Genomic_DNA"/>
</dbReference>
<keyword evidence="5" id="KW-0677">Repeat</keyword>
<feature type="region of interest" description="Disordered" evidence="11">
    <location>
        <begin position="414"/>
        <end position="462"/>
    </location>
</feature>
<feature type="compositionally biased region" description="Low complexity" evidence="11">
    <location>
        <begin position="260"/>
        <end position="272"/>
    </location>
</feature>
<evidence type="ECO:0000256" key="10">
    <source>
        <dbReference type="RuleBase" id="RU000488"/>
    </source>
</evidence>
<feature type="compositionally biased region" description="Basic and acidic residues" evidence="11">
    <location>
        <begin position="421"/>
        <end position="430"/>
    </location>
</feature>
<comment type="subcellular location">
    <subcellularLocation>
        <location evidence="1">Mitochondrion membrane</location>
        <topology evidence="1">Multi-pass membrane protein</topology>
    </subcellularLocation>
</comment>
<dbReference type="SUPFAM" id="SSF103506">
    <property type="entry name" value="Mitochondrial carrier"/>
    <property type="match status" value="2"/>
</dbReference>
<comment type="similarity">
    <text evidence="2 10">Belongs to the mitochondrial carrier (TC 2.A.29) family.</text>
</comment>
<keyword evidence="3 10" id="KW-0813">Transport</keyword>
<feature type="repeat" description="Solcar" evidence="9">
    <location>
        <begin position="51"/>
        <end position="125"/>
    </location>
</feature>
<evidence type="ECO:0000313" key="12">
    <source>
        <dbReference type="EMBL" id="CEM50187.1"/>
    </source>
</evidence>
<dbReference type="Gene3D" id="1.50.40.10">
    <property type="entry name" value="Mitochondrial carrier domain"/>
    <property type="match status" value="2"/>
</dbReference>
<evidence type="ECO:0000256" key="5">
    <source>
        <dbReference type="ARBA" id="ARBA00022737"/>
    </source>
</evidence>
<organism evidence="12">
    <name type="scientific">Chromera velia CCMP2878</name>
    <dbReference type="NCBI Taxonomy" id="1169474"/>
    <lineage>
        <taxon>Eukaryota</taxon>
        <taxon>Sar</taxon>
        <taxon>Alveolata</taxon>
        <taxon>Colpodellida</taxon>
        <taxon>Chromeraceae</taxon>
        <taxon>Chromera</taxon>
    </lineage>
</organism>
<keyword evidence="4 9" id="KW-0812">Transmembrane</keyword>
<dbReference type="InterPro" id="IPR018108">
    <property type="entry name" value="MCP_transmembrane"/>
</dbReference>
<evidence type="ECO:0000256" key="3">
    <source>
        <dbReference type="ARBA" id="ARBA00022448"/>
    </source>
</evidence>
<feature type="region of interest" description="Disordered" evidence="11">
    <location>
        <begin position="332"/>
        <end position="378"/>
    </location>
</feature>
<evidence type="ECO:0000256" key="6">
    <source>
        <dbReference type="ARBA" id="ARBA00022989"/>
    </source>
</evidence>
<accession>A0A0G4I039</accession>
<keyword evidence="7" id="KW-0496">Mitochondrion</keyword>
<evidence type="ECO:0000256" key="8">
    <source>
        <dbReference type="ARBA" id="ARBA00023136"/>
    </source>
</evidence>
<dbReference type="InterPro" id="IPR023395">
    <property type="entry name" value="MCP_dom_sf"/>
</dbReference>
<dbReference type="Pfam" id="PF00153">
    <property type="entry name" value="Mito_carr"/>
    <property type="match status" value="4"/>
</dbReference>
<dbReference type="PRINTS" id="PR00926">
    <property type="entry name" value="MITOCARRIER"/>
</dbReference>
<evidence type="ECO:0000256" key="7">
    <source>
        <dbReference type="ARBA" id="ARBA00023128"/>
    </source>
</evidence>
<protein>
    <recommendedName>
        <fullName evidence="13">Mitochondrial carrier protein</fullName>
    </recommendedName>
</protein>
<feature type="compositionally biased region" description="Polar residues" evidence="11">
    <location>
        <begin position="432"/>
        <end position="446"/>
    </location>
</feature>
<feature type="repeat" description="Solcar" evidence="9">
    <location>
        <begin position="377"/>
        <end position="512"/>
    </location>
</feature>
<sequence length="518" mass="54630">MDACGRYELGSSFPHAETATAQSACESGCSKSCPDGVVLGPLKRAVRCCVTEKNIGFFAGWVAGSIGVLVGHPLDTMKVRMQMGKAASCNKYPVTTLFNGLTPPLLVSGILQAVVFGTFETSKNAVGSLVRPETLLGESAVVAAGGMCAGVASSIVTTPVSLLKIQRQVHPSHSLLSVAKSIFRAHGVSVLYRGYSVGLPMELLGRSVYFTSYDRLKRYLPTLLSSFSFVSDEPTQQRLTREGSGLSESPPRVVALLSNSSSSSSGSSSQSSGVGGGQSQSGVCRDSREGLLRPLGEEGRGGTVTGKTESVEGSRGKSLHSCFSSSSFQSSLRRCGGDGDTVDPSRRGNSSFVDLFGGRSTAGERRGSSEASTPMPTPTWARLMAGALSGTVSWMIIYPLDVVRNRLQAQPLLSPLGGSKAEGEGRRERASASASENVQKTHQHMNSSGTSSSSSSQRGVPPPKYKGALDCFARIYREEGASAFARGLQFTVLRAIPVACVVLPMYDAAFDWFREVIE</sequence>
<feature type="region of interest" description="Disordered" evidence="11">
    <location>
        <begin position="257"/>
        <end position="318"/>
    </location>
</feature>
<feature type="compositionally biased region" description="Low complexity" evidence="11">
    <location>
        <begin position="447"/>
        <end position="456"/>
    </location>
</feature>
<dbReference type="PROSITE" id="PS50920">
    <property type="entry name" value="SOLCAR"/>
    <property type="match status" value="3"/>
</dbReference>
<dbReference type="GO" id="GO:0022857">
    <property type="term" value="F:transmembrane transporter activity"/>
    <property type="evidence" value="ECO:0007669"/>
    <property type="project" value="TreeGrafter"/>
</dbReference>
<evidence type="ECO:0008006" key="13">
    <source>
        <dbReference type="Google" id="ProtNLM"/>
    </source>
</evidence>
<keyword evidence="6" id="KW-1133">Transmembrane helix</keyword>
<dbReference type="AlphaFoldDB" id="A0A0G4I039"/>
<evidence type="ECO:0000256" key="2">
    <source>
        <dbReference type="ARBA" id="ARBA00006375"/>
    </source>
</evidence>